<accession>A0A6B3KBK0</accession>
<name>A0A6B3KBK0_XANEU</name>
<evidence type="ECO:0000256" key="1">
    <source>
        <dbReference type="ARBA" id="ARBA00022679"/>
    </source>
</evidence>
<gene>
    <name evidence="7" type="ORF">G3W62_03270</name>
</gene>
<feature type="compositionally biased region" description="Low complexity" evidence="6">
    <location>
        <begin position="43"/>
        <end position="54"/>
    </location>
</feature>
<comment type="caution">
    <text evidence="7">The sequence shown here is derived from an EMBL/GenBank/DDBJ whole genome shotgun (WGS) entry which is preliminary data.</text>
</comment>
<dbReference type="SMR" id="A0A6B3KBK0"/>
<protein>
    <submittedName>
        <fullName evidence="7">Type III secretion system YopJ family effector AvrRxv</fullName>
    </submittedName>
</protein>
<sequence length="373" mass="42021">MCDSIRVQFRSIQKMVVKMKKFFRSLGVGGSSSSRFQHHIPEADSAPSSKASTPPASPPPDSPPSNSAFSALPTRPRKKAEALSDAVESRGHLAPPSLVSYANATLDQLRRNEPISESLRLMDIENLPHLVRSYDNRLNNLNLRSFDTPGQFLHDLSRWHKTGLPLRAVVRLDEDPRRWHRVAFDVRNHESGHTTIIALEPASAYNPDHMPGFVKMRENLTSQFGRKISFAVIEAEALKSIGGCVIFSLDYALAAYQERSTFDQWHKDLRKKGNIKGMTPESQHLNELGVYLLKGTRLLPANFYKHAHSRRTIDELEADQPGASGTDVRSGRAAVYKESLSRRLEEFQVQRDKTYSMSIEASRARKIRHALES</sequence>
<keyword evidence="2" id="KW-0012">Acyltransferase</keyword>
<dbReference type="OMA" id="ICHDSAQ"/>
<dbReference type="GO" id="GO:0016746">
    <property type="term" value="F:acyltransferase activity"/>
    <property type="evidence" value="ECO:0007669"/>
    <property type="project" value="UniProtKB-KW"/>
</dbReference>
<evidence type="ECO:0000256" key="4">
    <source>
        <dbReference type="ARBA" id="ARBA00048364"/>
    </source>
</evidence>
<reference evidence="7" key="1">
    <citation type="submission" date="2019-11" db="EMBL/GenBank/DDBJ databases">
        <title>Genome-resolved metagenomics to study the prevalence of co-infection and intraspecific heterogeneity among plant pathogen metapopulations.</title>
        <authorList>
            <person name="Newberry E."/>
            <person name="Bhandari R."/>
            <person name="Kemble J."/>
            <person name="Sikora E."/>
            <person name="Potnis N."/>
        </authorList>
    </citation>
    <scope>NUCLEOTIDE SEQUENCE</scope>
    <source>
        <strain evidence="7">Xe_Pep_Tuscaloosa_18b</strain>
    </source>
</reference>
<dbReference type="NCBIfam" id="NF041334">
    <property type="entry name" value="XopJ"/>
    <property type="match status" value="1"/>
</dbReference>
<keyword evidence="1" id="KW-0808">Transferase</keyword>
<evidence type="ECO:0000256" key="6">
    <source>
        <dbReference type="SAM" id="MobiDB-lite"/>
    </source>
</evidence>
<feature type="region of interest" description="Disordered" evidence="6">
    <location>
        <begin position="29"/>
        <end position="89"/>
    </location>
</feature>
<dbReference type="InterPro" id="IPR005083">
    <property type="entry name" value="YopJ-like"/>
</dbReference>
<comment type="similarity">
    <text evidence="3">Belongs to the acetyltransferase YopJ family.</text>
</comment>
<comment type="catalytic activity">
    <reaction evidence="5">
        <text>L-seryl-[protein] + acetyl-CoA = O-acetyl-L-seryl-[protein] + CoA</text>
        <dbReference type="Rhea" id="RHEA:59392"/>
        <dbReference type="Rhea" id="RHEA-COMP:9863"/>
        <dbReference type="Rhea" id="RHEA-COMP:15352"/>
        <dbReference type="ChEBI" id="CHEBI:29999"/>
        <dbReference type="ChEBI" id="CHEBI:57287"/>
        <dbReference type="ChEBI" id="CHEBI:57288"/>
        <dbReference type="ChEBI" id="CHEBI:141128"/>
    </reaction>
    <physiologicalReaction direction="left-to-right" evidence="5">
        <dbReference type="Rhea" id="RHEA:59393"/>
    </physiologicalReaction>
</comment>
<dbReference type="Pfam" id="PF03421">
    <property type="entry name" value="Acetyltransf_14"/>
    <property type="match status" value="1"/>
</dbReference>
<comment type="catalytic activity">
    <reaction evidence="4">
        <text>L-threonyl-[protein] + acetyl-CoA = O-acetyl-L-threonyl-[protein] + CoA</text>
        <dbReference type="Rhea" id="RHEA:65340"/>
        <dbReference type="Rhea" id="RHEA-COMP:11060"/>
        <dbReference type="Rhea" id="RHEA-COMP:16780"/>
        <dbReference type="ChEBI" id="CHEBI:30013"/>
        <dbReference type="ChEBI" id="CHEBI:57287"/>
        <dbReference type="ChEBI" id="CHEBI:57288"/>
        <dbReference type="ChEBI" id="CHEBI:141025"/>
    </reaction>
    <physiologicalReaction direction="left-to-right" evidence="4">
        <dbReference type="Rhea" id="RHEA:65341"/>
    </physiologicalReaction>
</comment>
<proteinExistence type="inferred from homology"/>
<dbReference type="InterPro" id="IPR053633">
    <property type="entry name" value="Ser/Thr_acetyltransferase"/>
</dbReference>
<dbReference type="EMBL" id="JAAGYV010000012">
    <property type="protein sequence ID" value="NEK71834.1"/>
    <property type="molecule type" value="Genomic_DNA"/>
</dbReference>
<feature type="compositionally biased region" description="Basic and acidic residues" evidence="6">
    <location>
        <begin position="79"/>
        <end position="89"/>
    </location>
</feature>
<dbReference type="RefSeq" id="WP_011346137.1">
    <property type="nucleotide sequence ID" value="NZ_CAVLHV010000007.1"/>
</dbReference>
<evidence type="ECO:0000313" key="7">
    <source>
        <dbReference type="EMBL" id="NEK71834.1"/>
    </source>
</evidence>
<evidence type="ECO:0000256" key="3">
    <source>
        <dbReference type="ARBA" id="ARBA00023785"/>
    </source>
</evidence>
<organism evidence="7">
    <name type="scientific">Xanthomonas euvesicatoria</name>
    <dbReference type="NCBI Taxonomy" id="456327"/>
    <lineage>
        <taxon>Bacteria</taxon>
        <taxon>Pseudomonadati</taxon>
        <taxon>Pseudomonadota</taxon>
        <taxon>Gammaproteobacteria</taxon>
        <taxon>Lysobacterales</taxon>
        <taxon>Lysobacteraceae</taxon>
        <taxon>Xanthomonas</taxon>
    </lineage>
</organism>
<evidence type="ECO:0000256" key="2">
    <source>
        <dbReference type="ARBA" id="ARBA00023315"/>
    </source>
</evidence>
<dbReference type="AlphaFoldDB" id="A0A6B3KBK0"/>
<evidence type="ECO:0000256" key="5">
    <source>
        <dbReference type="ARBA" id="ARBA00048662"/>
    </source>
</evidence>